<protein>
    <submittedName>
        <fullName evidence="2">Uncharacterized protein</fullName>
    </submittedName>
</protein>
<organism evidence="2">
    <name type="scientific">viral metagenome</name>
    <dbReference type="NCBI Taxonomy" id="1070528"/>
    <lineage>
        <taxon>unclassified sequences</taxon>
        <taxon>metagenomes</taxon>
        <taxon>organismal metagenomes</taxon>
    </lineage>
</organism>
<reference evidence="2" key="1">
    <citation type="journal article" date="2020" name="Nature">
        <title>Giant virus diversity and host interactions through global metagenomics.</title>
        <authorList>
            <person name="Schulz F."/>
            <person name="Roux S."/>
            <person name="Paez-Espino D."/>
            <person name="Jungbluth S."/>
            <person name="Walsh D.A."/>
            <person name="Denef V.J."/>
            <person name="McMahon K.D."/>
            <person name="Konstantinidis K.T."/>
            <person name="Eloe-Fadrosh E.A."/>
            <person name="Kyrpides N.C."/>
            <person name="Woyke T."/>
        </authorList>
    </citation>
    <scope>NUCLEOTIDE SEQUENCE</scope>
    <source>
        <strain evidence="2">GVMAG-M-3300023184-190</strain>
    </source>
</reference>
<feature type="transmembrane region" description="Helical" evidence="1">
    <location>
        <begin position="85"/>
        <end position="104"/>
    </location>
</feature>
<keyword evidence="1" id="KW-0812">Transmembrane</keyword>
<dbReference type="AlphaFoldDB" id="A0A6C0I3H9"/>
<evidence type="ECO:0000313" key="2">
    <source>
        <dbReference type="EMBL" id="QHT87444.1"/>
    </source>
</evidence>
<keyword evidence="1" id="KW-1133">Transmembrane helix</keyword>
<keyword evidence="1" id="KW-0472">Membrane</keyword>
<evidence type="ECO:0000256" key="1">
    <source>
        <dbReference type="SAM" id="Phobius"/>
    </source>
</evidence>
<sequence length="113" mass="12951">MCKGVKDKPATISYSTYLLLNVCIHIILPIIIYTAWYRHITIYSSIITFLFHRSWSIVNSNFTSIYLDGSPTYRIKSLPAGGWKIVYIGEFLVIVMSTILASLLQKIESKYHS</sequence>
<feature type="transmembrane region" description="Helical" evidence="1">
    <location>
        <begin position="12"/>
        <end position="33"/>
    </location>
</feature>
<name>A0A6C0I3H9_9ZZZZ</name>
<accession>A0A6C0I3H9</accession>
<proteinExistence type="predicted"/>
<dbReference type="EMBL" id="MN740089">
    <property type="protein sequence ID" value="QHT87444.1"/>
    <property type="molecule type" value="Genomic_DNA"/>
</dbReference>